<evidence type="ECO:0000256" key="1">
    <source>
        <dbReference type="SAM" id="MobiDB-lite"/>
    </source>
</evidence>
<sequence>MKSLTLVPLFVASLASTALAASSCVAFDSNFNLLAFNYGGKDYNAGTQDSWGSGTPTEITTSGRPKFDTDGVTCYLAQFYNAVYVLNADKSNPSSVYIFDAASNSWSTQSVNAGGPDMSSAVSILDHDTNVFYTMSSAKLWSLDMDPLKAKASSDAVTWNAVGTPTSFKADGYQPVMGLAQNHIHFLNTAGAGKADIFVIHFSYWQPETQTYSGPEFPAQHGQVASIFQSEGVQQEFAFFPDDGSGTFVINVENNSTRSLPGPSVKDAAATYAASITALVSSSSQSGIQYLPYSQNGDNSGAKWTKVEKLANLTPPPSSGNGNGNTTGTGGKSTGTNTAPGSKSTGNSSTGGNNNNNGGMKVGKGATAGMFGALLLGSLGVLLI</sequence>
<comment type="caution">
    <text evidence="3">The sequence shown here is derived from an EMBL/GenBank/DDBJ whole genome shotgun (WGS) entry which is preliminary data.</text>
</comment>
<reference evidence="3" key="1">
    <citation type="journal article" date="2021" name="Genome Biol. Evol.">
        <title>The assembled and annotated genome of the fairy-ring fungus Marasmius oreades.</title>
        <authorList>
            <person name="Hiltunen M."/>
            <person name="Ament-Velasquez S.L."/>
            <person name="Johannesson H."/>
        </authorList>
    </citation>
    <scope>NUCLEOTIDE SEQUENCE</scope>
    <source>
        <strain evidence="3">03SP1</strain>
    </source>
</reference>
<evidence type="ECO:0000313" key="4">
    <source>
        <dbReference type="Proteomes" id="UP001049176"/>
    </source>
</evidence>
<dbReference type="Proteomes" id="UP001049176">
    <property type="component" value="Chromosome 9"/>
</dbReference>
<feature type="signal peptide" evidence="2">
    <location>
        <begin position="1"/>
        <end position="20"/>
    </location>
</feature>
<name>A0A9P7UMA0_9AGAR</name>
<keyword evidence="4" id="KW-1185">Reference proteome</keyword>
<protein>
    <submittedName>
        <fullName evidence="3">Uncharacterized protein</fullName>
    </submittedName>
</protein>
<keyword evidence="2" id="KW-0732">Signal</keyword>
<dbReference type="PROSITE" id="PS51257">
    <property type="entry name" value="PROKAR_LIPOPROTEIN"/>
    <property type="match status" value="1"/>
</dbReference>
<dbReference type="EMBL" id="CM032189">
    <property type="protein sequence ID" value="KAG7087557.1"/>
    <property type="molecule type" value="Genomic_DNA"/>
</dbReference>
<evidence type="ECO:0000313" key="3">
    <source>
        <dbReference type="EMBL" id="KAG7087557.1"/>
    </source>
</evidence>
<dbReference type="KEGG" id="more:E1B28_013512"/>
<dbReference type="GeneID" id="66082587"/>
<dbReference type="RefSeq" id="XP_043004028.1">
    <property type="nucleotide sequence ID" value="XM_043158674.1"/>
</dbReference>
<feature type="region of interest" description="Disordered" evidence="1">
    <location>
        <begin position="311"/>
        <end position="358"/>
    </location>
</feature>
<organism evidence="3 4">
    <name type="scientific">Marasmius oreades</name>
    <name type="common">fairy-ring Marasmius</name>
    <dbReference type="NCBI Taxonomy" id="181124"/>
    <lineage>
        <taxon>Eukaryota</taxon>
        <taxon>Fungi</taxon>
        <taxon>Dikarya</taxon>
        <taxon>Basidiomycota</taxon>
        <taxon>Agaricomycotina</taxon>
        <taxon>Agaricomycetes</taxon>
        <taxon>Agaricomycetidae</taxon>
        <taxon>Agaricales</taxon>
        <taxon>Marasmiineae</taxon>
        <taxon>Marasmiaceae</taxon>
        <taxon>Marasmius</taxon>
    </lineage>
</organism>
<feature type="chain" id="PRO_5040344519" evidence="2">
    <location>
        <begin position="21"/>
        <end position="384"/>
    </location>
</feature>
<gene>
    <name evidence="3" type="ORF">E1B28_013512</name>
</gene>
<evidence type="ECO:0000256" key="2">
    <source>
        <dbReference type="SAM" id="SignalP"/>
    </source>
</evidence>
<feature type="compositionally biased region" description="Gly residues" evidence="1">
    <location>
        <begin position="321"/>
        <end position="333"/>
    </location>
</feature>
<feature type="compositionally biased region" description="Low complexity" evidence="1">
    <location>
        <begin position="334"/>
        <end position="358"/>
    </location>
</feature>
<dbReference type="OrthoDB" id="3356102at2759"/>
<accession>A0A9P7UMA0</accession>
<dbReference type="AlphaFoldDB" id="A0A9P7UMA0"/>
<proteinExistence type="predicted"/>